<dbReference type="Pfam" id="PF00892">
    <property type="entry name" value="EamA"/>
    <property type="match status" value="2"/>
</dbReference>
<dbReference type="EMBL" id="CP147982">
    <property type="protein sequence ID" value="WXK78561.1"/>
    <property type="molecule type" value="Genomic_DNA"/>
</dbReference>
<feature type="domain" description="EamA" evidence="8">
    <location>
        <begin position="7"/>
        <end position="131"/>
    </location>
</feature>
<accession>A0ABZ2QQM0</accession>
<evidence type="ECO:0000256" key="4">
    <source>
        <dbReference type="ARBA" id="ARBA00022989"/>
    </source>
</evidence>
<feature type="transmembrane region" description="Helical" evidence="7">
    <location>
        <begin position="58"/>
        <end position="78"/>
    </location>
</feature>
<organism evidence="9 10">
    <name type="scientific">Streptomyces sirii</name>
    <dbReference type="NCBI Taxonomy" id="3127701"/>
    <lineage>
        <taxon>Bacteria</taxon>
        <taxon>Bacillati</taxon>
        <taxon>Actinomycetota</taxon>
        <taxon>Actinomycetes</taxon>
        <taxon>Kitasatosporales</taxon>
        <taxon>Streptomycetaceae</taxon>
        <taxon>Streptomyces</taxon>
    </lineage>
</organism>
<comment type="subcellular location">
    <subcellularLocation>
        <location evidence="1">Membrane</location>
        <topology evidence="1">Multi-pass membrane protein</topology>
    </subcellularLocation>
</comment>
<name>A0ABZ2QQM0_9ACTN</name>
<evidence type="ECO:0000256" key="5">
    <source>
        <dbReference type="ARBA" id="ARBA00023136"/>
    </source>
</evidence>
<comment type="similarity">
    <text evidence="2">Belongs to the EamA transporter family.</text>
</comment>
<keyword evidence="3 7" id="KW-0812">Transmembrane</keyword>
<sequence>MPISKFLGGVLVMVIWGVNFAIIDIGLRSFDPYLLASLRFLLAALPAVFFFKRPQVPWRYIALYGLFFGIGQFGLLFAGMHFGFSAGLASVVMQLQAFWTIGLAAAMLRERVVPRQLTGVVVAAVGIALIIGITDGSVTAVGAVLVIGASLSWAMANIVIKKAHPTDALSFTVWASLIPPIPMFLLSLGVNGWGSITHSFAHMGWVGLGSLAYMVYPTILFGFTLWGHLLRNYKTSHVAPLSLLVPVFGMASSMLLLGEPLGGLKAGAIVLVILGLVINQFDLVGRLKKRWQAAPAAPAPPEVTDGDPAASTSTSTTKAS</sequence>
<evidence type="ECO:0000256" key="3">
    <source>
        <dbReference type="ARBA" id="ARBA00022692"/>
    </source>
</evidence>
<keyword evidence="5 7" id="KW-0472">Membrane</keyword>
<feature type="transmembrane region" description="Helical" evidence="7">
    <location>
        <begin position="140"/>
        <end position="160"/>
    </location>
</feature>
<evidence type="ECO:0000313" key="10">
    <source>
        <dbReference type="Proteomes" id="UP001626628"/>
    </source>
</evidence>
<dbReference type="PANTHER" id="PTHR32322:SF9">
    <property type="entry name" value="AMINO-ACID METABOLITE EFFLUX PUMP-RELATED"/>
    <property type="match status" value="1"/>
</dbReference>
<feature type="transmembrane region" description="Helical" evidence="7">
    <location>
        <begin position="33"/>
        <end position="51"/>
    </location>
</feature>
<feature type="transmembrane region" description="Helical" evidence="7">
    <location>
        <begin position="84"/>
        <end position="105"/>
    </location>
</feature>
<dbReference type="SUPFAM" id="SSF103481">
    <property type="entry name" value="Multidrug resistance efflux transporter EmrE"/>
    <property type="match status" value="2"/>
</dbReference>
<evidence type="ECO:0000256" key="7">
    <source>
        <dbReference type="SAM" id="Phobius"/>
    </source>
</evidence>
<dbReference type="InterPro" id="IPR050638">
    <property type="entry name" value="AA-Vitamin_Transporters"/>
</dbReference>
<protein>
    <submittedName>
        <fullName evidence="9">EamA family transporter</fullName>
    </submittedName>
</protein>
<feature type="region of interest" description="Disordered" evidence="6">
    <location>
        <begin position="296"/>
        <end position="320"/>
    </location>
</feature>
<feature type="compositionally biased region" description="Low complexity" evidence="6">
    <location>
        <begin position="309"/>
        <end position="320"/>
    </location>
</feature>
<evidence type="ECO:0000256" key="2">
    <source>
        <dbReference type="ARBA" id="ARBA00007362"/>
    </source>
</evidence>
<evidence type="ECO:0000259" key="8">
    <source>
        <dbReference type="Pfam" id="PF00892"/>
    </source>
</evidence>
<dbReference type="InterPro" id="IPR037185">
    <property type="entry name" value="EmrE-like"/>
</dbReference>
<evidence type="ECO:0000256" key="6">
    <source>
        <dbReference type="SAM" id="MobiDB-lite"/>
    </source>
</evidence>
<dbReference type="InterPro" id="IPR000620">
    <property type="entry name" value="EamA_dom"/>
</dbReference>
<reference evidence="9 10" key="1">
    <citation type="submission" date="2024-03" db="EMBL/GenBank/DDBJ databases">
        <title>The complete genome of Streptomyces sirii sp.nov.</title>
        <authorList>
            <person name="Zakalyukina Y.V."/>
            <person name="Belik A.R."/>
            <person name="Biryukov M.V."/>
            <person name="Baturina O.A."/>
            <person name="Kabilov M.R."/>
        </authorList>
    </citation>
    <scope>NUCLEOTIDE SEQUENCE [LARGE SCALE GENOMIC DNA]</scope>
    <source>
        <strain evidence="9 10">BP-8</strain>
    </source>
</reference>
<dbReference type="Proteomes" id="UP001626628">
    <property type="component" value="Chromosome"/>
</dbReference>
<feature type="domain" description="EamA" evidence="8">
    <location>
        <begin position="142"/>
        <end position="278"/>
    </location>
</feature>
<feature type="transmembrane region" description="Helical" evidence="7">
    <location>
        <begin position="172"/>
        <end position="193"/>
    </location>
</feature>
<evidence type="ECO:0000313" key="9">
    <source>
        <dbReference type="EMBL" id="WXK78561.1"/>
    </source>
</evidence>
<evidence type="ECO:0000256" key="1">
    <source>
        <dbReference type="ARBA" id="ARBA00004141"/>
    </source>
</evidence>
<feature type="transmembrane region" description="Helical" evidence="7">
    <location>
        <begin position="263"/>
        <end position="281"/>
    </location>
</feature>
<keyword evidence="4 7" id="KW-1133">Transmembrane helix</keyword>
<gene>
    <name evidence="9" type="ORF">WAB15_22620</name>
</gene>
<feature type="transmembrane region" description="Helical" evidence="7">
    <location>
        <begin position="238"/>
        <end position="257"/>
    </location>
</feature>
<feature type="transmembrane region" description="Helical" evidence="7">
    <location>
        <begin position="205"/>
        <end position="226"/>
    </location>
</feature>
<feature type="transmembrane region" description="Helical" evidence="7">
    <location>
        <begin position="7"/>
        <end position="27"/>
    </location>
</feature>
<feature type="transmembrane region" description="Helical" evidence="7">
    <location>
        <begin position="117"/>
        <end position="134"/>
    </location>
</feature>
<keyword evidence="10" id="KW-1185">Reference proteome</keyword>
<proteinExistence type="inferred from homology"/>
<dbReference type="RefSeq" id="WP_407287364.1">
    <property type="nucleotide sequence ID" value="NZ_CP147982.1"/>
</dbReference>
<dbReference type="PANTHER" id="PTHR32322">
    <property type="entry name" value="INNER MEMBRANE TRANSPORTER"/>
    <property type="match status" value="1"/>
</dbReference>